<dbReference type="EC" id="2.7.2.3" evidence="5 13"/>
<evidence type="ECO:0000256" key="15">
    <source>
        <dbReference type="PIRSR" id="PIRSR000724-2"/>
    </source>
</evidence>
<keyword evidence="11 13" id="KW-0067">ATP-binding</keyword>
<evidence type="ECO:0000256" key="3">
    <source>
        <dbReference type="ARBA" id="ARBA00004838"/>
    </source>
</evidence>
<evidence type="ECO:0000256" key="6">
    <source>
        <dbReference type="ARBA" id="ARBA00016471"/>
    </source>
</evidence>
<gene>
    <name evidence="13 17" type="primary">pgk</name>
    <name evidence="17" type="ORF">CQA62_02830</name>
</gene>
<evidence type="ECO:0000256" key="12">
    <source>
        <dbReference type="ARBA" id="ARBA00023152"/>
    </source>
</evidence>
<dbReference type="FunFam" id="3.40.50.1260:FF:000012">
    <property type="entry name" value="Phosphoglycerate kinase"/>
    <property type="match status" value="1"/>
</dbReference>
<dbReference type="GO" id="GO:0006094">
    <property type="term" value="P:gluconeogenesis"/>
    <property type="evidence" value="ECO:0007669"/>
    <property type="project" value="TreeGrafter"/>
</dbReference>
<dbReference type="PANTHER" id="PTHR11406:SF23">
    <property type="entry name" value="PHOSPHOGLYCERATE KINASE 1, CHLOROPLASTIC-RELATED"/>
    <property type="match status" value="1"/>
</dbReference>
<evidence type="ECO:0000313" key="17">
    <source>
        <dbReference type="EMBL" id="RDU69599.1"/>
    </source>
</evidence>
<dbReference type="GO" id="GO:0043531">
    <property type="term" value="F:ADP binding"/>
    <property type="evidence" value="ECO:0007669"/>
    <property type="project" value="TreeGrafter"/>
</dbReference>
<evidence type="ECO:0000256" key="4">
    <source>
        <dbReference type="ARBA" id="ARBA00008982"/>
    </source>
</evidence>
<feature type="binding site" evidence="14">
    <location>
        <position position="127"/>
    </location>
    <ligand>
        <name>(2R)-3-phosphoglycerate</name>
        <dbReference type="ChEBI" id="CHEBI:58272"/>
    </ligand>
</feature>
<dbReference type="InterPro" id="IPR036043">
    <property type="entry name" value="Phosphoglycerate_kinase_sf"/>
</dbReference>
<feature type="binding site" evidence="13 15">
    <location>
        <position position="333"/>
    </location>
    <ligand>
        <name>ATP</name>
        <dbReference type="ChEBI" id="CHEBI:30616"/>
    </ligand>
</feature>
<feature type="binding site" evidence="13 15">
    <location>
        <begin position="359"/>
        <end position="362"/>
    </location>
    <ligand>
        <name>ATP</name>
        <dbReference type="ChEBI" id="CHEBI:30616"/>
    </ligand>
</feature>
<feature type="binding site" evidence="13">
    <location>
        <position position="127"/>
    </location>
    <ligand>
        <name>substrate</name>
    </ligand>
</feature>
<dbReference type="UniPathway" id="UPA00109">
    <property type="reaction ID" value="UER00185"/>
</dbReference>
<sequence>MLEVAGIELMQQVQTIRDIDVCNKRVLIRVDFNVPMDKEYNISDDTRIREALPTINYCIDHQAKSIVLVSHLGRPNGKNSGLSLKHIVKRLERLLGRNIVFADDIDSAKSIQATLKNNAIILLENIRFYEGEEKNESSLAQELSSLCDIYVNDAFGTSHRAHASTHGIAKYAQQKVAGLLLKKEIDSFAKAFSNPLKPVLLIVGGSKVSSKLALLNNILGLVDKIIIGGAMSNTFLQALGHNMQKSLIENNLIDEAKNILEHAREKGVKVYLPVDVVSTQFLSDPKEIKISPVQDVPENFMAVDIGPASTKLFNQVIRDSQTIIWNGPLGVYEISQFSRGTFSIAHSIADTYAFSLIGGGDTADAVDKAGERDNMSFISTGGGASLELLEGKVLPAFEVLDKRG</sequence>
<reference evidence="17 18" key="1">
    <citation type="submission" date="2018-04" db="EMBL/GenBank/DDBJ databases">
        <title>Novel Campyloabacter and Helicobacter Species and Strains.</title>
        <authorList>
            <person name="Mannion A.J."/>
            <person name="Shen Z."/>
            <person name="Fox J.G."/>
        </authorList>
    </citation>
    <scope>NUCLEOTIDE SEQUENCE [LARGE SCALE GENOMIC DNA]</scope>
    <source>
        <strain evidence="17 18">ATCC 700242</strain>
    </source>
</reference>
<feature type="binding site" evidence="13 15">
    <location>
        <position position="211"/>
    </location>
    <ligand>
        <name>ATP</name>
        <dbReference type="ChEBI" id="CHEBI:30616"/>
    </ligand>
</feature>
<dbReference type="HAMAP" id="MF_00145">
    <property type="entry name" value="Phosphoglyc_kinase"/>
    <property type="match status" value="1"/>
</dbReference>
<evidence type="ECO:0000256" key="1">
    <source>
        <dbReference type="ARBA" id="ARBA00000642"/>
    </source>
</evidence>
<evidence type="ECO:0000256" key="10">
    <source>
        <dbReference type="ARBA" id="ARBA00022777"/>
    </source>
</evidence>
<protein>
    <recommendedName>
        <fullName evidence="6 13">Phosphoglycerate kinase</fullName>
        <ecNumber evidence="5 13">2.7.2.3</ecNumber>
    </recommendedName>
</protein>
<feature type="binding site" evidence="14">
    <location>
        <position position="47"/>
    </location>
    <ligand>
        <name>(2R)-3-phosphoglycerate</name>
        <dbReference type="ChEBI" id="CHEBI:58272"/>
    </ligand>
</feature>
<dbReference type="Proteomes" id="UP000257067">
    <property type="component" value="Unassembled WGS sequence"/>
</dbReference>
<dbReference type="InterPro" id="IPR001576">
    <property type="entry name" value="Phosphoglycerate_kinase"/>
</dbReference>
<dbReference type="Pfam" id="PF00162">
    <property type="entry name" value="PGK"/>
    <property type="match status" value="1"/>
</dbReference>
<dbReference type="PANTHER" id="PTHR11406">
    <property type="entry name" value="PHOSPHOGLYCERATE KINASE"/>
    <property type="match status" value="1"/>
</dbReference>
<evidence type="ECO:0000256" key="7">
    <source>
        <dbReference type="ARBA" id="ARBA00022490"/>
    </source>
</evidence>
<feature type="binding site" evidence="13 14">
    <location>
        <begin position="31"/>
        <end position="33"/>
    </location>
    <ligand>
        <name>substrate</name>
    </ligand>
</feature>
<dbReference type="FunFam" id="3.40.50.1260:FF:000006">
    <property type="entry name" value="Phosphoglycerate kinase"/>
    <property type="match status" value="1"/>
</dbReference>
<evidence type="ECO:0000256" key="9">
    <source>
        <dbReference type="ARBA" id="ARBA00022741"/>
    </source>
</evidence>
<keyword evidence="10 13" id="KW-0418">Kinase</keyword>
<comment type="caution">
    <text evidence="17">The sequence shown here is derived from an EMBL/GenBank/DDBJ whole genome shotgun (WGS) entry which is preliminary data.</text>
</comment>
<dbReference type="PIRSF" id="PIRSF000724">
    <property type="entry name" value="Pgk"/>
    <property type="match status" value="1"/>
</dbReference>
<dbReference type="InterPro" id="IPR015824">
    <property type="entry name" value="Phosphoglycerate_kinase_N"/>
</dbReference>
<comment type="catalytic activity">
    <reaction evidence="1 13 16">
        <text>(2R)-3-phosphoglycerate + ATP = (2R)-3-phospho-glyceroyl phosphate + ADP</text>
        <dbReference type="Rhea" id="RHEA:14801"/>
        <dbReference type="ChEBI" id="CHEBI:30616"/>
        <dbReference type="ChEBI" id="CHEBI:57604"/>
        <dbReference type="ChEBI" id="CHEBI:58272"/>
        <dbReference type="ChEBI" id="CHEBI:456216"/>
        <dbReference type="EC" id="2.7.2.3"/>
    </reaction>
</comment>
<organism evidence="17 18">
    <name type="scientific">Helicobacter cholecystus</name>
    <dbReference type="NCBI Taxonomy" id="45498"/>
    <lineage>
        <taxon>Bacteria</taxon>
        <taxon>Pseudomonadati</taxon>
        <taxon>Campylobacterota</taxon>
        <taxon>Epsilonproteobacteria</taxon>
        <taxon>Campylobacterales</taxon>
        <taxon>Helicobacteraceae</taxon>
        <taxon>Helicobacter</taxon>
    </lineage>
</organism>
<keyword evidence="18" id="KW-1185">Reference proteome</keyword>
<keyword evidence="9 13" id="KW-0547">Nucleotide-binding</keyword>
<evidence type="ECO:0000256" key="8">
    <source>
        <dbReference type="ARBA" id="ARBA00022679"/>
    </source>
</evidence>
<comment type="subcellular location">
    <subcellularLocation>
        <location evidence="2 13">Cytoplasm</location>
    </subcellularLocation>
</comment>
<dbReference type="PROSITE" id="PS00111">
    <property type="entry name" value="PGLYCERATE_KINASE"/>
    <property type="match status" value="1"/>
</dbReference>
<evidence type="ECO:0000256" key="13">
    <source>
        <dbReference type="HAMAP-Rule" id="MF_00145"/>
    </source>
</evidence>
<dbReference type="OrthoDB" id="9808460at2"/>
<feature type="binding site" evidence="13">
    <location>
        <position position="47"/>
    </location>
    <ligand>
        <name>substrate</name>
    </ligand>
</feature>
<evidence type="ECO:0000256" key="14">
    <source>
        <dbReference type="PIRSR" id="PIRSR000724-1"/>
    </source>
</evidence>
<dbReference type="RefSeq" id="WP_104724414.1">
    <property type="nucleotide sequence ID" value="NZ_FZNE01000003.1"/>
</dbReference>
<comment type="subunit">
    <text evidence="13">Monomer.</text>
</comment>
<keyword evidence="12 13" id="KW-0324">Glycolysis</keyword>
<dbReference type="GO" id="GO:0005524">
    <property type="term" value="F:ATP binding"/>
    <property type="evidence" value="ECO:0007669"/>
    <property type="project" value="UniProtKB-KW"/>
</dbReference>
<dbReference type="InterPro" id="IPR015911">
    <property type="entry name" value="Phosphoglycerate_kinase_CS"/>
</dbReference>
<dbReference type="GO" id="GO:0004618">
    <property type="term" value="F:phosphoglycerate kinase activity"/>
    <property type="evidence" value="ECO:0007669"/>
    <property type="project" value="UniProtKB-UniRule"/>
</dbReference>
<evidence type="ECO:0000313" key="18">
    <source>
        <dbReference type="Proteomes" id="UP000257067"/>
    </source>
</evidence>
<accession>A0A3D8IWD1</accession>
<evidence type="ECO:0000256" key="11">
    <source>
        <dbReference type="ARBA" id="ARBA00022840"/>
    </source>
</evidence>
<feature type="binding site" evidence="13">
    <location>
        <position position="160"/>
    </location>
    <ligand>
        <name>substrate</name>
    </ligand>
</feature>
<dbReference type="SUPFAM" id="SSF53748">
    <property type="entry name" value="Phosphoglycerate kinase"/>
    <property type="match status" value="1"/>
</dbReference>
<dbReference type="PRINTS" id="PR00477">
    <property type="entry name" value="PHGLYCKINASE"/>
</dbReference>
<dbReference type="Gene3D" id="3.40.50.1260">
    <property type="entry name" value="Phosphoglycerate kinase, N-terminal domain"/>
    <property type="match status" value="2"/>
</dbReference>
<dbReference type="EMBL" id="NXLU01000002">
    <property type="protein sequence ID" value="RDU69599.1"/>
    <property type="molecule type" value="Genomic_DNA"/>
</dbReference>
<proteinExistence type="inferred from homology"/>
<keyword evidence="7 13" id="KW-0963">Cytoplasm</keyword>
<feature type="binding site" evidence="14">
    <location>
        <position position="160"/>
    </location>
    <ligand>
        <name>(2R)-3-phosphoglycerate</name>
        <dbReference type="ChEBI" id="CHEBI:58272"/>
    </ligand>
</feature>
<keyword evidence="8 13" id="KW-0808">Transferase</keyword>
<evidence type="ECO:0000256" key="2">
    <source>
        <dbReference type="ARBA" id="ARBA00004496"/>
    </source>
</evidence>
<dbReference type="GO" id="GO:0005829">
    <property type="term" value="C:cytosol"/>
    <property type="evidence" value="ECO:0007669"/>
    <property type="project" value="TreeGrafter"/>
</dbReference>
<feature type="binding site" evidence="13 14">
    <location>
        <begin position="71"/>
        <end position="74"/>
    </location>
    <ligand>
        <name>substrate</name>
    </ligand>
</feature>
<evidence type="ECO:0000256" key="16">
    <source>
        <dbReference type="RuleBase" id="RU000532"/>
    </source>
</evidence>
<dbReference type="AlphaFoldDB" id="A0A3D8IWD1"/>
<comment type="caution">
    <text evidence="13">Lacks conserved residue(s) required for the propagation of feature annotation.</text>
</comment>
<comment type="similarity">
    <text evidence="4 13 16">Belongs to the phosphoglycerate kinase family.</text>
</comment>
<name>A0A3D8IWD1_9HELI</name>
<evidence type="ECO:0000256" key="5">
    <source>
        <dbReference type="ARBA" id="ARBA00013061"/>
    </source>
</evidence>
<comment type="pathway">
    <text evidence="3 13">Carbohydrate degradation; glycolysis; pyruvate from D-glyceraldehyde 3-phosphate: step 2/5.</text>
</comment>
<dbReference type="GO" id="GO:0006096">
    <property type="term" value="P:glycolytic process"/>
    <property type="evidence" value="ECO:0007669"/>
    <property type="project" value="UniProtKB-UniRule"/>
</dbReference>